<dbReference type="EMBL" id="CP062805">
    <property type="protein sequence ID" value="QOT81894.1"/>
    <property type="molecule type" value="Genomic_DNA"/>
</dbReference>
<keyword evidence="1" id="KW-0614">Plasmid</keyword>
<geneLocation type="plasmid" evidence="1 2">
    <name>pRK1-1</name>
</geneLocation>
<dbReference type="AlphaFoldDB" id="A0A643FR94"/>
<accession>A0A643FR94</accession>
<dbReference type="InterPro" id="IPR009553">
    <property type="entry name" value="DUF1173"/>
</dbReference>
<dbReference type="Proteomes" id="UP000397656">
    <property type="component" value="Plasmid pRK1-1"/>
</dbReference>
<protein>
    <submittedName>
        <fullName evidence="1">DUF1173 family protein</fullName>
    </submittedName>
</protein>
<name>A0A643FR94_9BURK</name>
<evidence type="ECO:0000313" key="1">
    <source>
        <dbReference type="EMBL" id="QOT81894.1"/>
    </source>
</evidence>
<sequence length="205" mass="22206">MAPTDERDAVVDAVKGGDALKVKAYAGAGKTSTLRPTLVIRRHRDIFLLARWRRSHGTALAGAGQPDQRCVAILLFERSKSNYLTIADAAAMLTNAQFLPCDSAHEVAMADHLVAQRRAFRKPLRHIVNAPVHPDFVLTDTSPEVVIEVLGMAGNPEYVTRMAAKRQHYRAASVPFVEWNAPAQPLSAVRLPSPVGTASEATHAG</sequence>
<gene>
    <name evidence="1" type="ORF">F7R26_037285</name>
</gene>
<reference evidence="1 2" key="1">
    <citation type="submission" date="2020-10" db="EMBL/GenBank/DDBJ databases">
        <title>Complete genome sequence of Cupriavidus basilensis CCUG 49340T.</title>
        <authorList>
            <person name="Salva-Serra F."/>
            <person name="Donoso R.A."/>
            <person name="Cho K.H."/>
            <person name="Yoo J.A."/>
            <person name="Lee K."/>
            <person name="Yoon S.-H."/>
            <person name="Perez-Pantoja D."/>
            <person name="Moore E.R.B."/>
        </authorList>
    </citation>
    <scope>NUCLEOTIDE SEQUENCE [LARGE SCALE GENOMIC DNA]</scope>
    <source>
        <strain evidence="2">CCUG 49340</strain>
        <plasmid evidence="1 2">pRK1-1</plasmid>
    </source>
</reference>
<organism evidence="1 2">
    <name type="scientific">Cupriavidus basilensis</name>
    <dbReference type="NCBI Taxonomy" id="68895"/>
    <lineage>
        <taxon>Bacteria</taxon>
        <taxon>Pseudomonadati</taxon>
        <taxon>Pseudomonadota</taxon>
        <taxon>Betaproteobacteria</taxon>
        <taxon>Burkholderiales</taxon>
        <taxon>Burkholderiaceae</taxon>
        <taxon>Cupriavidus</taxon>
    </lineage>
</organism>
<proteinExistence type="predicted"/>
<dbReference type="GeneID" id="98406628"/>
<evidence type="ECO:0000313" key="2">
    <source>
        <dbReference type="Proteomes" id="UP000397656"/>
    </source>
</evidence>
<dbReference type="Pfam" id="PF06666">
    <property type="entry name" value="DUF1173"/>
    <property type="match status" value="1"/>
</dbReference>
<dbReference type="RefSeq" id="WP_081050304.1">
    <property type="nucleotide sequence ID" value="NZ_CP062805.1"/>
</dbReference>